<reference evidence="2" key="2">
    <citation type="submission" date="2022-10" db="EMBL/GenBank/DDBJ databases">
        <authorList>
            <person name="Ngo T.-E."/>
        </authorList>
    </citation>
    <scope>NUCLEOTIDE SEQUENCE</scope>
    <source>
        <strain evidence="2">JHB</strain>
    </source>
</reference>
<sequence length="71" mass="8395">MTSSIGKAVEKAKREVVRLWSYLWRSRRFANRDGDLLHTNYIIPRSQGGSNWDKNLELLHLHCHDGKKTRF</sequence>
<dbReference type="Proteomes" id="UP000176944">
    <property type="component" value="Chromosome"/>
</dbReference>
<evidence type="ECO:0000313" key="2">
    <source>
        <dbReference type="EMBL" id="WAN69244.1"/>
    </source>
</evidence>
<dbReference type="InterPro" id="IPR003615">
    <property type="entry name" value="HNH_nuc"/>
</dbReference>
<gene>
    <name evidence="2" type="ORF">BJP36_43575</name>
</gene>
<reference evidence="2" key="1">
    <citation type="journal article" date="2017" name="Proc. Natl. Acad. Sci. U.S.A.">
        <title>Comparative genomics uncovers the prolific and distinctive metabolic potential of the cyanobacterial genus Moorea.</title>
        <authorList>
            <person name="Leao T."/>
            <person name="Castelao G."/>
            <person name="Korobeynikov A."/>
            <person name="Monroe E.A."/>
            <person name="Podell S."/>
            <person name="Glukhov E."/>
            <person name="Allen E.E."/>
            <person name="Gerwick W.H."/>
            <person name="Gerwick L."/>
        </authorList>
    </citation>
    <scope>NUCLEOTIDE SEQUENCE</scope>
    <source>
        <strain evidence="2">JHB</strain>
    </source>
</reference>
<dbReference type="GO" id="GO:0008270">
    <property type="term" value="F:zinc ion binding"/>
    <property type="evidence" value="ECO:0007669"/>
    <property type="project" value="InterPro"/>
</dbReference>
<name>A0A9Q9UVW2_MOOP1</name>
<organism evidence="2">
    <name type="scientific">Moorena producens (strain JHB)</name>
    <dbReference type="NCBI Taxonomy" id="1454205"/>
    <lineage>
        <taxon>Bacteria</taxon>
        <taxon>Bacillati</taxon>
        <taxon>Cyanobacteriota</taxon>
        <taxon>Cyanophyceae</taxon>
        <taxon>Coleofasciculales</taxon>
        <taxon>Coleofasciculaceae</taxon>
        <taxon>Moorena</taxon>
    </lineage>
</organism>
<dbReference type="AlphaFoldDB" id="A0A9Q9UVW2"/>
<dbReference type="Pfam" id="PF01844">
    <property type="entry name" value="HNH"/>
    <property type="match status" value="1"/>
</dbReference>
<keyword evidence="2" id="KW-0378">Hydrolase</keyword>
<dbReference type="InterPro" id="IPR002711">
    <property type="entry name" value="HNH"/>
</dbReference>
<keyword evidence="2" id="KW-0255">Endonuclease</keyword>
<feature type="domain" description="HNH" evidence="1">
    <location>
        <begin position="32"/>
        <end position="69"/>
    </location>
</feature>
<protein>
    <submittedName>
        <fullName evidence="2">HNH endonuclease signature motif containing protein</fullName>
    </submittedName>
</protein>
<proteinExistence type="predicted"/>
<dbReference type="CDD" id="cd00085">
    <property type="entry name" value="HNHc"/>
    <property type="match status" value="1"/>
</dbReference>
<accession>A0A9Q9UVW2</accession>
<evidence type="ECO:0000259" key="1">
    <source>
        <dbReference type="Pfam" id="PF01844"/>
    </source>
</evidence>
<dbReference type="GO" id="GO:0003676">
    <property type="term" value="F:nucleic acid binding"/>
    <property type="evidence" value="ECO:0007669"/>
    <property type="project" value="InterPro"/>
</dbReference>
<dbReference type="GO" id="GO:0004519">
    <property type="term" value="F:endonuclease activity"/>
    <property type="evidence" value="ECO:0007669"/>
    <property type="project" value="UniProtKB-KW"/>
</dbReference>
<dbReference type="EMBL" id="CP017708">
    <property type="protein sequence ID" value="WAN69244.1"/>
    <property type="molecule type" value="Genomic_DNA"/>
</dbReference>
<keyword evidence="2" id="KW-0540">Nuclease</keyword>